<dbReference type="RefSeq" id="WP_094362405.1">
    <property type="nucleotide sequence ID" value="NZ_NMVQ01000001.1"/>
</dbReference>
<comment type="caution">
    <text evidence="3">The sequence shown here is derived from an EMBL/GenBank/DDBJ whole genome shotgun (WGS) entry which is preliminary data.</text>
</comment>
<keyword evidence="4" id="KW-1185">Reference proteome</keyword>
<gene>
    <name evidence="3" type="ORF">CGZ93_01715</name>
</gene>
<dbReference type="InterPro" id="IPR011008">
    <property type="entry name" value="Dimeric_a/b-barrel"/>
</dbReference>
<organism evidence="3 4">
    <name type="scientific">Enemella dayhoffiae</name>
    <dbReference type="NCBI Taxonomy" id="2016507"/>
    <lineage>
        <taxon>Bacteria</taxon>
        <taxon>Bacillati</taxon>
        <taxon>Actinomycetota</taxon>
        <taxon>Actinomycetes</taxon>
        <taxon>Propionibacteriales</taxon>
        <taxon>Propionibacteriaceae</taxon>
        <taxon>Enemella</taxon>
    </lineage>
</organism>
<dbReference type="InterPro" id="IPR005545">
    <property type="entry name" value="YCII"/>
</dbReference>
<name>A0A255HC05_9ACTN</name>
<feature type="domain" description="YCII-related" evidence="2">
    <location>
        <begin position="35"/>
        <end position="109"/>
    </location>
</feature>
<proteinExistence type="inferred from homology"/>
<dbReference type="OrthoDB" id="668782at2"/>
<sequence>MAQYLISVIHEAGVQEREFGPYADEAAMMDAFRRTGEFNEKLMKDNKWVFAGGLTAPSDATVVDGTGSDPVVTDGPYAESKEYLGGFWVIEADDLDEAIRLAAEGSNACGSPVEVRPLQGA</sequence>
<dbReference type="PANTHER" id="PTHR35174:SF3">
    <property type="entry name" value="BLL7171 PROTEIN"/>
    <property type="match status" value="1"/>
</dbReference>
<dbReference type="Gene3D" id="3.30.70.1060">
    <property type="entry name" value="Dimeric alpha+beta barrel"/>
    <property type="match status" value="1"/>
</dbReference>
<dbReference type="SUPFAM" id="SSF54909">
    <property type="entry name" value="Dimeric alpha+beta barrel"/>
    <property type="match status" value="1"/>
</dbReference>
<dbReference type="Pfam" id="PF03795">
    <property type="entry name" value="YCII"/>
    <property type="match status" value="1"/>
</dbReference>
<dbReference type="Proteomes" id="UP000216311">
    <property type="component" value="Unassembled WGS sequence"/>
</dbReference>
<dbReference type="EMBL" id="NMVQ01000001">
    <property type="protein sequence ID" value="OYO25197.1"/>
    <property type="molecule type" value="Genomic_DNA"/>
</dbReference>
<dbReference type="AlphaFoldDB" id="A0A255HC05"/>
<comment type="similarity">
    <text evidence="1">Belongs to the YciI family.</text>
</comment>
<accession>A0A255HC05</accession>
<evidence type="ECO:0000313" key="3">
    <source>
        <dbReference type="EMBL" id="OYO25197.1"/>
    </source>
</evidence>
<dbReference type="PANTHER" id="PTHR35174">
    <property type="entry name" value="BLL7171 PROTEIN-RELATED"/>
    <property type="match status" value="1"/>
</dbReference>
<evidence type="ECO:0000313" key="4">
    <source>
        <dbReference type="Proteomes" id="UP000216311"/>
    </source>
</evidence>
<evidence type="ECO:0000256" key="1">
    <source>
        <dbReference type="ARBA" id="ARBA00007689"/>
    </source>
</evidence>
<evidence type="ECO:0000259" key="2">
    <source>
        <dbReference type="Pfam" id="PF03795"/>
    </source>
</evidence>
<reference evidence="3 4" key="1">
    <citation type="submission" date="2017-07" db="EMBL/GenBank/DDBJ databases">
        <title>Draft whole genome sequences of clinical Proprionibacteriaceae strains.</title>
        <authorList>
            <person name="Bernier A.-M."/>
            <person name="Bernard K."/>
            <person name="Domingo M.-C."/>
        </authorList>
    </citation>
    <scope>NUCLEOTIDE SEQUENCE [LARGE SCALE GENOMIC DNA]</scope>
    <source>
        <strain evidence="3 4">NML 130396</strain>
    </source>
</reference>
<protein>
    <recommendedName>
        <fullName evidence="2">YCII-related domain-containing protein</fullName>
    </recommendedName>
</protein>